<keyword evidence="1" id="KW-0472">Membrane</keyword>
<keyword evidence="3" id="KW-1185">Reference proteome</keyword>
<reference evidence="3" key="1">
    <citation type="submission" date="2016-11" db="EMBL/GenBank/DDBJ databases">
        <authorList>
            <person name="Varghese N."/>
            <person name="Submissions S."/>
        </authorList>
    </citation>
    <scope>NUCLEOTIDE SEQUENCE [LARGE SCALE GENOMIC DNA]</scope>
    <source>
        <strain evidence="3">DSM 16219</strain>
    </source>
</reference>
<proteinExistence type="predicted"/>
<evidence type="ECO:0000256" key="1">
    <source>
        <dbReference type="SAM" id="Phobius"/>
    </source>
</evidence>
<evidence type="ECO:0000313" key="2">
    <source>
        <dbReference type="EMBL" id="SHK81894.1"/>
    </source>
</evidence>
<evidence type="ECO:0000313" key="3">
    <source>
        <dbReference type="Proteomes" id="UP000183994"/>
    </source>
</evidence>
<dbReference type="InterPro" id="IPR018770">
    <property type="entry name" value="ChloroindolylP_hydrolase"/>
</dbReference>
<dbReference type="EMBL" id="FQZU01000034">
    <property type="protein sequence ID" value="SHK81894.1"/>
    <property type="molecule type" value="Genomic_DNA"/>
</dbReference>
<keyword evidence="1" id="KW-1133">Transmembrane helix</keyword>
<accession>A0A1M6VKL2</accession>
<sequence>MQAVIRNMEIIAGALAAAIILIGTVVIQAPLWLSVLLGAALFTGLRLIKSHWTEISIANEARGLSQDLMEQKILAGQSMVVQIKNLSRSIKEEEVQAQVLRICDLADKIFRNFQDDKGDMARASRFLLYLNRFLPLIETFARLSSTKEGRKMLEESNDGKEFREMLNVVEQGFSKGFQNYLENDAADLRTFGRVLSKMMDAAEIGKQ</sequence>
<name>A0A1M6VKL2_9BACT</name>
<dbReference type="STRING" id="1121393.SAMN02745216_04140"/>
<feature type="transmembrane region" description="Helical" evidence="1">
    <location>
        <begin position="7"/>
        <end position="25"/>
    </location>
</feature>
<dbReference type="Proteomes" id="UP000183994">
    <property type="component" value="Unassembled WGS sequence"/>
</dbReference>
<organism evidence="2 3">
    <name type="scientific">Desulfatibacillum alkenivorans DSM 16219</name>
    <dbReference type="NCBI Taxonomy" id="1121393"/>
    <lineage>
        <taxon>Bacteria</taxon>
        <taxon>Pseudomonadati</taxon>
        <taxon>Thermodesulfobacteriota</taxon>
        <taxon>Desulfobacteria</taxon>
        <taxon>Desulfobacterales</taxon>
        <taxon>Desulfatibacillaceae</taxon>
        <taxon>Desulfatibacillum</taxon>
    </lineage>
</organism>
<dbReference type="RefSeq" id="WP_073478163.1">
    <property type="nucleotide sequence ID" value="NZ_FQZU01000034.1"/>
</dbReference>
<gene>
    <name evidence="2" type="ORF">SAMN02745216_04140</name>
</gene>
<dbReference type="AlphaFoldDB" id="A0A1M6VKL2"/>
<keyword evidence="1" id="KW-0812">Transmembrane</keyword>
<protein>
    <submittedName>
        <fullName evidence="2">5-bromo-4-chloroindolyl phosphate hydrolysis protein</fullName>
    </submittedName>
</protein>
<dbReference type="Pfam" id="PF10112">
    <property type="entry name" value="Halogen_Hydrol"/>
    <property type="match status" value="1"/>
</dbReference>